<organism evidence="2 3">
    <name type="scientific">Tetradesmus obliquus</name>
    <name type="common">Green alga</name>
    <name type="synonym">Acutodesmus obliquus</name>
    <dbReference type="NCBI Taxonomy" id="3088"/>
    <lineage>
        <taxon>Eukaryota</taxon>
        <taxon>Viridiplantae</taxon>
        <taxon>Chlorophyta</taxon>
        <taxon>core chlorophytes</taxon>
        <taxon>Chlorophyceae</taxon>
        <taxon>CS clade</taxon>
        <taxon>Sphaeropleales</taxon>
        <taxon>Scenedesmaceae</taxon>
        <taxon>Tetradesmus</taxon>
    </lineage>
</organism>
<dbReference type="Proteomes" id="UP001244341">
    <property type="component" value="Chromosome 16b"/>
</dbReference>
<feature type="coiled-coil region" evidence="1">
    <location>
        <begin position="54"/>
        <end position="92"/>
    </location>
</feature>
<sequence length="186" mass="19782">MWSAWWLGGAECTDVLLVDPNGRRVPLEAANLASIGEGAELFGVVKAASQTLGRDTFNTRIDSVEDELQEARRELQETKEDLTKKLEAAQQGSLPSRPALVVQSMAKCLVVVGGAAVEQHVNGSWPILSMCYKTDKLQQWGGWGGYSPYSGGWGGNGGWGGSLWGGGQFGDGPCGAVRMVATPTLR</sequence>
<proteinExistence type="predicted"/>
<dbReference type="EMBL" id="CP126223">
    <property type="protein sequence ID" value="WIA23235.1"/>
    <property type="molecule type" value="Genomic_DNA"/>
</dbReference>
<protein>
    <submittedName>
        <fullName evidence="2">Uncharacterized protein</fullName>
    </submittedName>
</protein>
<name>A0ABY8UPN8_TETOB</name>
<evidence type="ECO:0000313" key="2">
    <source>
        <dbReference type="EMBL" id="WIA23235.1"/>
    </source>
</evidence>
<evidence type="ECO:0000256" key="1">
    <source>
        <dbReference type="SAM" id="Coils"/>
    </source>
</evidence>
<accession>A0ABY8UPN8</accession>
<reference evidence="2 3" key="1">
    <citation type="submission" date="2023-05" db="EMBL/GenBank/DDBJ databases">
        <title>A 100% complete, gapless, phased diploid assembly of the Scenedesmus obliquus UTEX 3031 genome.</title>
        <authorList>
            <person name="Biondi T.C."/>
            <person name="Hanschen E.R."/>
            <person name="Kwon T."/>
            <person name="Eng W."/>
            <person name="Kruse C.P.S."/>
            <person name="Koehler S.I."/>
            <person name="Kunde Y."/>
            <person name="Gleasner C.D."/>
            <person name="You Mak K.T."/>
            <person name="Polle J."/>
            <person name="Hovde B.T."/>
            <person name="Starkenburg S.R."/>
        </authorList>
    </citation>
    <scope>NUCLEOTIDE SEQUENCE [LARGE SCALE GENOMIC DNA]</scope>
    <source>
        <strain evidence="2 3">DOE0152z</strain>
    </source>
</reference>
<evidence type="ECO:0000313" key="3">
    <source>
        <dbReference type="Proteomes" id="UP001244341"/>
    </source>
</evidence>
<keyword evidence="3" id="KW-1185">Reference proteome</keyword>
<gene>
    <name evidence="2" type="ORF">OEZ85_000007</name>
</gene>
<keyword evidence="1" id="KW-0175">Coiled coil</keyword>